<proteinExistence type="inferred from homology"/>
<comment type="similarity">
    <text evidence="3">Belongs to the SmpB family.</text>
</comment>
<protein>
    <recommendedName>
        <fullName evidence="3">SsrA-binding protein</fullName>
    </recommendedName>
    <alternativeName>
        <fullName evidence="3">Small protein B</fullName>
    </alternativeName>
</protein>
<keyword evidence="1 3" id="KW-0963">Cytoplasm</keyword>
<dbReference type="PROSITE" id="PS01317">
    <property type="entry name" value="SSRP"/>
    <property type="match status" value="1"/>
</dbReference>
<dbReference type="NCBIfam" id="TIGR00086">
    <property type="entry name" value="smpB"/>
    <property type="match status" value="1"/>
</dbReference>
<name>A0A5K7SDV7_9BACT</name>
<evidence type="ECO:0000313" key="4">
    <source>
        <dbReference type="EMBL" id="BBE19750.1"/>
    </source>
</evidence>
<keyword evidence="5" id="KW-1185">Reference proteome</keyword>
<dbReference type="NCBIfam" id="NF003843">
    <property type="entry name" value="PRK05422.1"/>
    <property type="match status" value="1"/>
</dbReference>
<dbReference type="SUPFAM" id="SSF74982">
    <property type="entry name" value="Small protein B (SmpB)"/>
    <property type="match status" value="1"/>
</dbReference>
<dbReference type="HAMAP" id="MF_00023">
    <property type="entry name" value="SmpB"/>
    <property type="match status" value="1"/>
</dbReference>
<dbReference type="Proteomes" id="UP001193389">
    <property type="component" value="Chromosome"/>
</dbReference>
<dbReference type="RefSeq" id="WP_318347973.1">
    <property type="nucleotide sequence ID" value="NZ_AP018694.1"/>
</dbReference>
<dbReference type="PANTHER" id="PTHR30308:SF2">
    <property type="entry name" value="SSRA-BINDING PROTEIN"/>
    <property type="match status" value="1"/>
</dbReference>
<dbReference type="Pfam" id="PF01668">
    <property type="entry name" value="SmpB"/>
    <property type="match status" value="1"/>
</dbReference>
<accession>A0A5K7SDV7</accession>
<dbReference type="GO" id="GO:0070929">
    <property type="term" value="P:trans-translation"/>
    <property type="evidence" value="ECO:0007669"/>
    <property type="project" value="UniProtKB-UniRule"/>
</dbReference>
<dbReference type="GO" id="GO:0005829">
    <property type="term" value="C:cytosol"/>
    <property type="evidence" value="ECO:0007669"/>
    <property type="project" value="TreeGrafter"/>
</dbReference>
<dbReference type="InterPro" id="IPR020081">
    <property type="entry name" value="SsrA-bd_prot_CS"/>
</dbReference>
<evidence type="ECO:0000256" key="3">
    <source>
        <dbReference type="HAMAP-Rule" id="MF_00023"/>
    </source>
</evidence>
<keyword evidence="2 3" id="KW-0694">RNA-binding</keyword>
<dbReference type="CDD" id="cd09294">
    <property type="entry name" value="SmpB"/>
    <property type="match status" value="1"/>
</dbReference>
<gene>
    <name evidence="3" type="primary">smpB</name>
    <name evidence="4" type="ORF">AQPE_3938</name>
</gene>
<evidence type="ECO:0000256" key="2">
    <source>
        <dbReference type="ARBA" id="ARBA00022884"/>
    </source>
</evidence>
<dbReference type="PANTHER" id="PTHR30308">
    <property type="entry name" value="TMRNA-BINDING COMPONENT OF TRANS-TRANSLATION TAGGING COMPLEX"/>
    <property type="match status" value="1"/>
</dbReference>
<reference evidence="4" key="1">
    <citation type="journal article" date="2020" name="Int. J. Syst. Evol. Microbiol.">
        <title>Aquipluma nitroreducens gen. nov. sp. nov., a novel facultatively anaerobic bacterium isolated from a freshwater lake.</title>
        <authorList>
            <person name="Watanabe M."/>
            <person name="Kojima H."/>
            <person name="Fukui M."/>
        </authorList>
    </citation>
    <scope>NUCLEOTIDE SEQUENCE</scope>
    <source>
        <strain evidence="4">MeG22</strain>
    </source>
</reference>
<evidence type="ECO:0000313" key="5">
    <source>
        <dbReference type="Proteomes" id="UP001193389"/>
    </source>
</evidence>
<sequence>MVHKPQNISIKNKKAFFDYEILETFYAGIQLAGTEIKSIRGGKAGLVDSYCSFWDNQLYVKNMHIAEYDFGTCNNHIAKRDRKLLLNRKELDKLQKKTKEGGITIVPLKLFINDRGLAKLEISLAKGKKTYDKRETLKLKDDAREMDRARKQ</sequence>
<dbReference type="InterPro" id="IPR000037">
    <property type="entry name" value="SsrA-bd_prot"/>
</dbReference>
<comment type="subcellular location">
    <subcellularLocation>
        <location evidence="3">Cytoplasm</location>
    </subcellularLocation>
    <text evidence="3">The tmRNA-SmpB complex associates with stalled 70S ribosomes.</text>
</comment>
<comment type="function">
    <text evidence="3">Required for rescue of stalled ribosomes mediated by trans-translation. Binds to transfer-messenger RNA (tmRNA), required for stable association of tmRNA with ribosomes. tmRNA and SmpB together mimic tRNA shape, replacing the anticodon stem-loop with SmpB. tmRNA is encoded by the ssrA gene; the 2 termini fold to resemble tRNA(Ala) and it encodes a 'tag peptide', a short internal open reading frame. During trans-translation Ala-aminoacylated tmRNA acts like a tRNA, entering the A-site of stalled ribosomes, displacing the stalled mRNA. The ribosome then switches to translate the ORF on the tmRNA; the nascent peptide is terminated with the 'tag peptide' encoded by the tmRNA and targeted for degradation. The ribosome is freed to recommence translation, which seems to be the essential function of trans-translation.</text>
</comment>
<dbReference type="AlphaFoldDB" id="A0A5K7SDV7"/>
<dbReference type="InterPro" id="IPR023620">
    <property type="entry name" value="SmpB"/>
</dbReference>
<organism evidence="4 5">
    <name type="scientific">Aquipluma nitroreducens</name>
    <dbReference type="NCBI Taxonomy" id="2010828"/>
    <lineage>
        <taxon>Bacteria</taxon>
        <taxon>Pseudomonadati</taxon>
        <taxon>Bacteroidota</taxon>
        <taxon>Bacteroidia</taxon>
        <taxon>Marinilabiliales</taxon>
        <taxon>Prolixibacteraceae</taxon>
        <taxon>Aquipluma</taxon>
    </lineage>
</organism>
<dbReference type="EMBL" id="AP018694">
    <property type="protein sequence ID" value="BBE19750.1"/>
    <property type="molecule type" value="Genomic_DNA"/>
</dbReference>
<evidence type="ECO:0000256" key="1">
    <source>
        <dbReference type="ARBA" id="ARBA00022490"/>
    </source>
</evidence>
<dbReference type="KEGG" id="anf:AQPE_3938"/>
<dbReference type="GO" id="GO:0070930">
    <property type="term" value="P:trans-translation-dependent protein tagging"/>
    <property type="evidence" value="ECO:0007669"/>
    <property type="project" value="TreeGrafter"/>
</dbReference>
<dbReference type="GO" id="GO:0003723">
    <property type="term" value="F:RNA binding"/>
    <property type="evidence" value="ECO:0007669"/>
    <property type="project" value="UniProtKB-UniRule"/>
</dbReference>
<dbReference type="Gene3D" id="2.40.280.10">
    <property type="match status" value="1"/>
</dbReference>